<evidence type="ECO:0000256" key="2">
    <source>
        <dbReference type="ARBA" id="ARBA00023235"/>
    </source>
</evidence>
<accession>A0ABS7YHF8</accession>
<dbReference type="RefSeq" id="WP_225249569.1">
    <property type="nucleotide sequence ID" value="NZ_JAIWIU010000015.1"/>
</dbReference>
<dbReference type="NCBIfam" id="TIGR00654">
    <property type="entry name" value="PhzF_family"/>
    <property type="match status" value="1"/>
</dbReference>
<comment type="similarity">
    <text evidence="1">Belongs to the PhzF family.</text>
</comment>
<comment type="caution">
    <text evidence="3">The sequence shown here is derived from an EMBL/GenBank/DDBJ whole genome shotgun (WGS) entry which is preliminary data.</text>
</comment>
<evidence type="ECO:0000256" key="1">
    <source>
        <dbReference type="ARBA" id="ARBA00008270"/>
    </source>
</evidence>
<dbReference type="Gene3D" id="3.10.310.10">
    <property type="entry name" value="Diaminopimelate Epimerase, Chain A, domain 1"/>
    <property type="match status" value="2"/>
</dbReference>
<dbReference type="EMBL" id="JAIWIU010000015">
    <property type="protein sequence ID" value="MCA2015108.1"/>
    <property type="molecule type" value="Genomic_DNA"/>
</dbReference>
<proteinExistence type="inferred from homology"/>
<name>A0ABS7YHF8_9VIBR</name>
<protein>
    <submittedName>
        <fullName evidence="3">PhzF family phenazine biosynthesis protein</fullName>
    </submittedName>
</protein>
<keyword evidence="2" id="KW-0413">Isomerase</keyword>
<dbReference type="InterPro" id="IPR003719">
    <property type="entry name" value="Phenazine_PhzF-like"/>
</dbReference>
<gene>
    <name evidence="3" type="ORF">LDJ79_03235</name>
</gene>
<evidence type="ECO:0000313" key="3">
    <source>
        <dbReference type="EMBL" id="MCA2015108.1"/>
    </source>
</evidence>
<dbReference type="PANTHER" id="PTHR13774">
    <property type="entry name" value="PHENAZINE BIOSYNTHESIS PROTEIN"/>
    <property type="match status" value="1"/>
</dbReference>
<dbReference type="PANTHER" id="PTHR13774:SF17">
    <property type="entry name" value="PHENAZINE BIOSYNTHESIS-LIKE DOMAIN-CONTAINING PROTEIN"/>
    <property type="match status" value="1"/>
</dbReference>
<keyword evidence="4" id="KW-1185">Reference proteome</keyword>
<dbReference type="PIRSF" id="PIRSF016184">
    <property type="entry name" value="PhzC_PhzF"/>
    <property type="match status" value="1"/>
</dbReference>
<sequence>MELDIYQVDSFTTEAFKGNPAGVCISDEELREGQMLSIAREMALSETAFYVRNTHKLRWFTPEVEVALCGHGTLALAHILQEIGEASFGDTLCFETMSGPLSATIEENYIALNFPVAELQGAEVAREKLDLLGIDEDSVVSYLQFDSKELIEIDSEQLLISLTPSFERLKQLPGRGIVVTSKAGCNKLDFISRYFAPWVGVNEDPVTGSAHCALAAYWGEKLKKHQLNGYQASQRGGNVGCTLLPNHRVELRGKAKTIVKGKLYL</sequence>
<dbReference type="SUPFAM" id="SSF54506">
    <property type="entry name" value="Diaminopimelate epimerase-like"/>
    <property type="match status" value="1"/>
</dbReference>
<organism evidence="3 4">
    <name type="scientific">Vibrio tritonius</name>
    <dbReference type="NCBI Taxonomy" id="1435069"/>
    <lineage>
        <taxon>Bacteria</taxon>
        <taxon>Pseudomonadati</taxon>
        <taxon>Pseudomonadota</taxon>
        <taxon>Gammaproteobacteria</taxon>
        <taxon>Vibrionales</taxon>
        <taxon>Vibrionaceae</taxon>
        <taxon>Vibrio</taxon>
    </lineage>
</organism>
<dbReference type="Proteomes" id="UP001199044">
    <property type="component" value="Unassembled WGS sequence"/>
</dbReference>
<dbReference type="Pfam" id="PF02567">
    <property type="entry name" value="PhzC-PhzF"/>
    <property type="match status" value="1"/>
</dbReference>
<evidence type="ECO:0000313" key="4">
    <source>
        <dbReference type="Proteomes" id="UP001199044"/>
    </source>
</evidence>
<reference evidence="4" key="1">
    <citation type="submission" date="2023-07" db="EMBL/GenBank/DDBJ databases">
        <title>Molecular identification of indigenous halophilic bacteria isolated from red sea cost, biodegradation of synthetic dyes and assessment of degraded metabolite toxicity.</title>
        <authorList>
            <person name="Chaieb K."/>
            <person name="Altayb H.N."/>
        </authorList>
    </citation>
    <scope>NUCLEOTIDE SEQUENCE [LARGE SCALE GENOMIC DNA]</scope>
    <source>
        <strain evidence="4">K20</strain>
    </source>
</reference>